<dbReference type="KEGG" id="pmua:114595289"/>
<dbReference type="PANTHER" id="PTHR14315">
    <property type="entry name" value="SPOT14 FAMILY MEMBER"/>
    <property type="match status" value="1"/>
</dbReference>
<accession>A0A670HRE8</accession>
<dbReference type="Ensembl" id="ENSPMRT00000002423.1">
    <property type="protein sequence ID" value="ENSPMRP00000002278.1"/>
    <property type="gene ID" value="ENSPMRG00000001647.1"/>
</dbReference>
<dbReference type="GO" id="GO:0005634">
    <property type="term" value="C:nucleus"/>
    <property type="evidence" value="ECO:0007669"/>
    <property type="project" value="UniProtKB-SubCell"/>
</dbReference>
<evidence type="ECO:0000313" key="7">
    <source>
        <dbReference type="Proteomes" id="UP000472272"/>
    </source>
</evidence>
<dbReference type="GeneTree" id="ENSGT00500000044890"/>
<dbReference type="InterPro" id="IPR009786">
    <property type="entry name" value="Spot_14"/>
</dbReference>
<dbReference type="OMA" id="FASLHHI"/>
<gene>
    <name evidence="6" type="primary">LOC114595289</name>
</gene>
<dbReference type="Proteomes" id="UP000472272">
    <property type="component" value="Chromosome 4"/>
</dbReference>
<comment type="similarity">
    <text evidence="3">Belongs to the SPOT14 family.</text>
</comment>
<evidence type="ECO:0000313" key="6">
    <source>
        <dbReference type="Ensembl" id="ENSPMRP00000002278.1"/>
    </source>
</evidence>
<evidence type="ECO:0000256" key="4">
    <source>
        <dbReference type="ARBA" id="ARBA00022490"/>
    </source>
</evidence>
<reference evidence="6" key="3">
    <citation type="submission" date="2025-09" db="UniProtKB">
        <authorList>
            <consortium name="Ensembl"/>
        </authorList>
    </citation>
    <scope>IDENTIFICATION</scope>
</reference>
<protein>
    <submittedName>
        <fullName evidence="6">Mid1-interacting protein 1-B-like</fullName>
    </submittedName>
</protein>
<reference evidence="6" key="2">
    <citation type="submission" date="2025-08" db="UniProtKB">
        <authorList>
            <consortium name="Ensembl"/>
        </authorList>
    </citation>
    <scope>IDENTIFICATION</scope>
</reference>
<dbReference type="InterPro" id="IPR053719">
    <property type="entry name" value="Lipogen_MT_Stabilize_sf"/>
</dbReference>
<keyword evidence="4" id="KW-0963">Cytoplasm</keyword>
<dbReference type="GO" id="GO:0046890">
    <property type="term" value="P:regulation of lipid biosynthetic process"/>
    <property type="evidence" value="ECO:0007669"/>
    <property type="project" value="TreeGrafter"/>
</dbReference>
<dbReference type="GO" id="GO:0005829">
    <property type="term" value="C:cytosol"/>
    <property type="evidence" value="ECO:0007669"/>
    <property type="project" value="TreeGrafter"/>
</dbReference>
<dbReference type="Pfam" id="PF07084">
    <property type="entry name" value="Spot_14"/>
    <property type="match status" value="1"/>
</dbReference>
<reference evidence="6 7" key="1">
    <citation type="journal article" date="2019" name="Proc. Natl. Acad. Sci. U.S.A.">
        <title>Regulatory changes in pterin and carotenoid genes underlie balanced color polymorphisms in the wall lizard.</title>
        <authorList>
            <person name="Andrade P."/>
            <person name="Pinho C."/>
            <person name="Perez I de Lanuza G."/>
            <person name="Afonso S."/>
            <person name="Brejcha J."/>
            <person name="Rubin C.J."/>
            <person name="Wallerman O."/>
            <person name="Pereira P."/>
            <person name="Sabatino S.J."/>
            <person name="Bellati A."/>
            <person name="Pellitteri-Rosa D."/>
            <person name="Bosakova Z."/>
            <person name="Bunikis I."/>
            <person name="Carretero M.A."/>
            <person name="Feiner N."/>
            <person name="Marsik P."/>
            <person name="Pauperio F."/>
            <person name="Salvi D."/>
            <person name="Soler L."/>
            <person name="While G.M."/>
            <person name="Uller T."/>
            <person name="Font E."/>
            <person name="Andersson L."/>
            <person name="Carneiro M."/>
        </authorList>
    </citation>
    <scope>NUCLEOTIDE SEQUENCE</scope>
</reference>
<keyword evidence="7" id="KW-1185">Reference proteome</keyword>
<dbReference type="RefSeq" id="XP_028581425.1">
    <property type="nucleotide sequence ID" value="XM_028725592.1"/>
</dbReference>
<dbReference type="AlphaFoldDB" id="A0A670HRE8"/>
<dbReference type="Gene3D" id="6.10.140.1610">
    <property type="match status" value="1"/>
</dbReference>
<dbReference type="GeneID" id="114595289"/>
<organism evidence="6 7">
    <name type="scientific">Podarcis muralis</name>
    <name type="common">Wall lizard</name>
    <name type="synonym">Lacerta muralis</name>
    <dbReference type="NCBI Taxonomy" id="64176"/>
    <lineage>
        <taxon>Eukaryota</taxon>
        <taxon>Metazoa</taxon>
        <taxon>Chordata</taxon>
        <taxon>Craniata</taxon>
        <taxon>Vertebrata</taxon>
        <taxon>Euteleostomi</taxon>
        <taxon>Lepidosauria</taxon>
        <taxon>Squamata</taxon>
        <taxon>Bifurcata</taxon>
        <taxon>Unidentata</taxon>
        <taxon>Episquamata</taxon>
        <taxon>Laterata</taxon>
        <taxon>Lacertibaenia</taxon>
        <taxon>Lacertidae</taxon>
        <taxon>Podarcis</taxon>
    </lineage>
</organism>
<sequence length="131" mass="14972">MERYVSAVRKMEQTVMFPSLLLGVSLEDQAETFETDSSNGDSSERDLYEDYTLLKAIKGRAEGGLAPLDFQNPSLKEEESKEKADLEDLFHYHVSGLHRVLTQLTRRANAVTSKYNEIMGQINQNEISLRW</sequence>
<comment type="subcellular location">
    <subcellularLocation>
        <location evidence="2">Cytoplasm</location>
    </subcellularLocation>
    <subcellularLocation>
        <location evidence="1">Nucleus</location>
    </subcellularLocation>
</comment>
<dbReference type="OrthoDB" id="9450804at2759"/>
<dbReference type="PANTHER" id="PTHR14315:SF18">
    <property type="entry name" value="THYROID HORMONE-INDUCIBLE HEPATIC PROTEIN"/>
    <property type="match status" value="1"/>
</dbReference>
<evidence type="ECO:0000256" key="5">
    <source>
        <dbReference type="ARBA" id="ARBA00023242"/>
    </source>
</evidence>
<keyword evidence="5" id="KW-0539">Nucleus</keyword>
<evidence type="ECO:0000256" key="2">
    <source>
        <dbReference type="ARBA" id="ARBA00004496"/>
    </source>
</evidence>
<name>A0A670HRE8_PODMU</name>
<proteinExistence type="inferred from homology"/>
<evidence type="ECO:0000256" key="3">
    <source>
        <dbReference type="ARBA" id="ARBA00009488"/>
    </source>
</evidence>
<evidence type="ECO:0000256" key="1">
    <source>
        <dbReference type="ARBA" id="ARBA00004123"/>
    </source>
</evidence>